<comment type="caution">
    <text evidence="2">The sequence shown here is derived from an EMBL/GenBank/DDBJ whole genome shotgun (WGS) entry which is preliminary data.</text>
</comment>
<reference evidence="2 3" key="1">
    <citation type="journal article" date="2014" name="Agronomy (Basel)">
        <title>A Draft Genome Sequence for Ensete ventricosum, the Drought-Tolerant Tree Against Hunger.</title>
        <authorList>
            <person name="Harrison J."/>
            <person name="Moore K.A."/>
            <person name="Paszkiewicz K."/>
            <person name="Jones T."/>
            <person name="Grant M."/>
            <person name="Ambacheew D."/>
            <person name="Muzemil S."/>
            <person name="Studholme D.J."/>
        </authorList>
    </citation>
    <scope>NUCLEOTIDE SEQUENCE [LARGE SCALE GENOMIC DNA]</scope>
</reference>
<feature type="compositionally biased region" description="Basic and acidic residues" evidence="1">
    <location>
        <begin position="31"/>
        <end position="52"/>
    </location>
</feature>
<organism evidence="2 3">
    <name type="scientific">Ensete ventricosum</name>
    <name type="common">Abyssinian banana</name>
    <name type="synonym">Musa ensete</name>
    <dbReference type="NCBI Taxonomy" id="4639"/>
    <lineage>
        <taxon>Eukaryota</taxon>
        <taxon>Viridiplantae</taxon>
        <taxon>Streptophyta</taxon>
        <taxon>Embryophyta</taxon>
        <taxon>Tracheophyta</taxon>
        <taxon>Spermatophyta</taxon>
        <taxon>Magnoliopsida</taxon>
        <taxon>Liliopsida</taxon>
        <taxon>Zingiberales</taxon>
        <taxon>Musaceae</taxon>
        <taxon>Ensete</taxon>
    </lineage>
</organism>
<name>A0A427ANU4_ENSVE</name>
<dbReference type="Proteomes" id="UP000287651">
    <property type="component" value="Unassembled WGS sequence"/>
</dbReference>
<sequence length="88" mass="10435">MKRLGTRLECVGSSPRISGVYQDGAREFVGKDQDSPEDYRGFNHDGEKELQTRRRPRIKFKHRAKVWTMQWELAGSSLALHRRYREDR</sequence>
<dbReference type="AlphaFoldDB" id="A0A427ANU4"/>
<evidence type="ECO:0000313" key="3">
    <source>
        <dbReference type="Proteomes" id="UP000287651"/>
    </source>
</evidence>
<evidence type="ECO:0000256" key="1">
    <source>
        <dbReference type="SAM" id="MobiDB-lite"/>
    </source>
</evidence>
<accession>A0A427ANU4</accession>
<evidence type="ECO:0000313" key="2">
    <source>
        <dbReference type="EMBL" id="RRT77888.1"/>
    </source>
</evidence>
<feature type="region of interest" description="Disordered" evidence="1">
    <location>
        <begin position="31"/>
        <end position="55"/>
    </location>
</feature>
<gene>
    <name evidence="2" type="ORF">B296_00017603</name>
</gene>
<dbReference type="EMBL" id="AMZH03001813">
    <property type="protein sequence ID" value="RRT77888.1"/>
    <property type="molecule type" value="Genomic_DNA"/>
</dbReference>
<proteinExistence type="predicted"/>
<protein>
    <submittedName>
        <fullName evidence="2">Uncharacterized protein</fullName>
    </submittedName>
</protein>